<dbReference type="PROSITE" id="PS50108">
    <property type="entry name" value="CRIB"/>
    <property type="match status" value="1"/>
</dbReference>
<evidence type="ECO:0000313" key="3">
    <source>
        <dbReference type="Proteomes" id="UP000316213"/>
    </source>
</evidence>
<keyword evidence="3" id="KW-1185">Reference proteome</keyword>
<proteinExistence type="predicted"/>
<dbReference type="Pfam" id="PF14100">
    <property type="entry name" value="DUF6807"/>
    <property type="match status" value="1"/>
</dbReference>
<name>A0A5C6ACG5_9BACT</name>
<reference evidence="2 3" key="1">
    <citation type="submission" date="2019-02" db="EMBL/GenBank/DDBJ databases">
        <title>Deep-cultivation of Planctomycetes and their phenomic and genomic characterization uncovers novel biology.</title>
        <authorList>
            <person name="Wiegand S."/>
            <person name="Jogler M."/>
            <person name="Boedeker C."/>
            <person name="Pinto D."/>
            <person name="Vollmers J."/>
            <person name="Rivas-Marin E."/>
            <person name="Kohn T."/>
            <person name="Peeters S.H."/>
            <person name="Heuer A."/>
            <person name="Rast P."/>
            <person name="Oberbeckmann S."/>
            <person name="Bunk B."/>
            <person name="Jeske O."/>
            <person name="Meyerdierks A."/>
            <person name="Storesund J.E."/>
            <person name="Kallscheuer N."/>
            <person name="Luecker S."/>
            <person name="Lage O.M."/>
            <person name="Pohl T."/>
            <person name="Merkel B.J."/>
            <person name="Hornburger P."/>
            <person name="Mueller R.-W."/>
            <person name="Bruemmer F."/>
            <person name="Labrenz M."/>
            <person name="Spormann A.M."/>
            <person name="Op Den Camp H."/>
            <person name="Overmann J."/>
            <person name="Amann R."/>
            <person name="Jetten M.S.M."/>
            <person name="Mascher T."/>
            <person name="Medema M.H."/>
            <person name="Devos D.P."/>
            <person name="Kaster A.-K."/>
            <person name="Ovreas L."/>
            <person name="Rohde M."/>
            <person name="Galperin M.Y."/>
            <person name="Jogler C."/>
        </authorList>
    </citation>
    <scope>NUCLEOTIDE SEQUENCE [LARGE SCALE GENOMIC DNA]</scope>
    <source>
        <strain evidence="2 3">Pla100</strain>
    </source>
</reference>
<comment type="caution">
    <text evidence="2">The sequence shown here is derived from an EMBL/GenBank/DDBJ whole genome shotgun (WGS) entry which is preliminary data.</text>
</comment>
<evidence type="ECO:0000259" key="1">
    <source>
        <dbReference type="PROSITE" id="PS50108"/>
    </source>
</evidence>
<protein>
    <recommendedName>
        <fullName evidence="1">CRIB domain-containing protein</fullName>
    </recommendedName>
</protein>
<evidence type="ECO:0000313" key="2">
    <source>
        <dbReference type="EMBL" id="TWT97289.1"/>
    </source>
</evidence>
<dbReference type="Proteomes" id="UP000316213">
    <property type="component" value="Unassembled WGS sequence"/>
</dbReference>
<dbReference type="InterPro" id="IPR000095">
    <property type="entry name" value="CRIB_dom"/>
</dbReference>
<feature type="domain" description="CRIB" evidence="1">
    <location>
        <begin position="262"/>
        <end position="275"/>
    </location>
</feature>
<sequence length="326" mass="36848">MLKLSFGRCLLPEIILGWVCVFLLVVGDVSAQSTVLPKTEPTNLIGQATADHAPSGITLSIGDRKVAVYQDQLVRNPDTSSPWYDRSGFLHPVMTPTGRVVTAAFPTDHPHQHAIMFAWTSSIIGDREVDFWNSHRREGHIEHAELLKHSDESIECVLHHIDDSVDPPLVAIKEHWRLKSIPHDRCNVIDFESTQAKLTDEKFIVRKYHYGGMCVRGSEQWTDPVSMITSESRSTKDGNHTQPRWVAMYGPVDGQVCGIAAISHPSNFRHPQHVRLHPKMPYFCFYPAVDSGFEIRASEPYRSRFRIVTFDGPPDVELLDELADSY</sequence>
<dbReference type="RefSeq" id="WP_146577903.1">
    <property type="nucleotide sequence ID" value="NZ_SJPM01000004.1"/>
</dbReference>
<gene>
    <name evidence="2" type="ORF">Pla100_24400</name>
</gene>
<dbReference type="InterPro" id="IPR029475">
    <property type="entry name" value="DUF6807"/>
</dbReference>
<accession>A0A5C6ACG5</accession>
<organism evidence="2 3">
    <name type="scientific">Neorhodopirellula pilleata</name>
    <dbReference type="NCBI Taxonomy" id="2714738"/>
    <lineage>
        <taxon>Bacteria</taxon>
        <taxon>Pseudomonadati</taxon>
        <taxon>Planctomycetota</taxon>
        <taxon>Planctomycetia</taxon>
        <taxon>Pirellulales</taxon>
        <taxon>Pirellulaceae</taxon>
        <taxon>Neorhodopirellula</taxon>
    </lineage>
</organism>
<dbReference type="OrthoDB" id="242375at2"/>
<dbReference type="EMBL" id="SJPM01000004">
    <property type="protein sequence ID" value="TWT97289.1"/>
    <property type="molecule type" value="Genomic_DNA"/>
</dbReference>
<dbReference type="AlphaFoldDB" id="A0A5C6ACG5"/>